<protein>
    <recommendedName>
        <fullName evidence="6">FAD dependent oxidoreductase domain-containing protein</fullName>
    </recommendedName>
</protein>
<dbReference type="Gene3D" id="3.50.50.60">
    <property type="entry name" value="FAD/NAD(P)-binding domain"/>
    <property type="match status" value="1"/>
</dbReference>
<comment type="caution">
    <text evidence="7">The sequence shown here is derived from an EMBL/GenBank/DDBJ whole genome shotgun (WGS) entry which is preliminary data.</text>
</comment>
<keyword evidence="2" id="KW-0285">Flavoprotein</keyword>
<dbReference type="Pfam" id="PF01266">
    <property type="entry name" value="DAO"/>
    <property type="match status" value="1"/>
</dbReference>
<evidence type="ECO:0000256" key="3">
    <source>
        <dbReference type="ARBA" id="ARBA00022827"/>
    </source>
</evidence>
<dbReference type="PANTHER" id="PTHR10961">
    <property type="entry name" value="PEROXISOMAL SARCOSINE OXIDASE"/>
    <property type="match status" value="1"/>
</dbReference>
<dbReference type="InterPro" id="IPR036188">
    <property type="entry name" value="FAD/NAD-bd_sf"/>
</dbReference>
<gene>
    <name evidence="7" type="ORF">CKO45_20545</name>
</gene>
<dbReference type="EMBL" id="NRSG01000195">
    <property type="protein sequence ID" value="MBK1660613.1"/>
    <property type="molecule type" value="Genomic_DNA"/>
</dbReference>
<feature type="non-terminal residue" evidence="7">
    <location>
        <position position="1"/>
    </location>
</feature>
<feature type="region of interest" description="Disordered" evidence="5">
    <location>
        <begin position="1"/>
        <end position="22"/>
    </location>
</feature>
<keyword evidence="4" id="KW-0560">Oxidoreductase</keyword>
<comment type="cofactor">
    <cofactor evidence="1">
        <name>FAD</name>
        <dbReference type="ChEBI" id="CHEBI:57692"/>
    </cofactor>
</comment>
<evidence type="ECO:0000313" key="8">
    <source>
        <dbReference type="Proteomes" id="UP000697995"/>
    </source>
</evidence>
<dbReference type="Gene3D" id="3.30.9.10">
    <property type="entry name" value="D-Amino Acid Oxidase, subunit A, domain 2"/>
    <property type="match status" value="1"/>
</dbReference>
<keyword evidence="3" id="KW-0274">FAD</keyword>
<keyword evidence="8" id="KW-1185">Reference proteome</keyword>
<dbReference type="InterPro" id="IPR006076">
    <property type="entry name" value="FAD-dep_OxRdtase"/>
</dbReference>
<organism evidence="7 8">
    <name type="scientific">Paracraurococcus ruber</name>
    <dbReference type="NCBI Taxonomy" id="77675"/>
    <lineage>
        <taxon>Bacteria</taxon>
        <taxon>Pseudomonadati</taxon>
        <taxon>Pseudomonadota</taxon>
        <taxon>Alphaproteobacteria</taxon>
        <taxon>Acetobacterales</taxon>
        <taxon>Roseomonadaceae</taxon>
        <taxon>Paracraurococcus</taxon>
    </lineage>
</organism>
<evidence type="ECO:0000259" key="6">
    <source>
        <dbReference type="Pfam" id="PF01266"/>
    </source>
</evidence>
<proteinExistence type="predicted"/>
<feature type="domain" description="FAD dependent oxidoreductase" evidence="6">
    <location>
        <begin position="54"/>
        <end position="396"/>
    </location>
</feature>
<reference evidence="7 8" key="1">
    <citation type="journal article" date="2020" name="Microorganisms">
        <title>Osmotic Adaptation and Compatible Solute Biosynthesis of Phototrophic Bacteria as Revealed from Genome Analyses.</title>
        <authorList>
            <person name="Imhoff J.F."/>
            <person name="Rahn T."/>
            <person name="Kunzel S."/>
            <person name="Keller A."/>
            <person name="Neulinger S.C."/>
        </authorList>
    </citation>
    <scope>NUCLEOTIDE SEQUENCE [LARGE SCALE GENOMIC DNA]</scope>
    <source>
        <strain evidence="7 8">DSM 15382</strain>
    </source>
</reference>
<evidence type="ECO:0000256" key="1">
    <source>
        <dbReference type="ARBA" id="ARBA00001974"/>
    </source>
</evidence>
<dbReference type="SUPFAM" id="SSF51905">
    <property type="entry name" value="FAD/NAD(P)-binding domain"/>
    <property type="match status" value="1"/>
</dbReference>
<sequence>QALRPRVVAPRPQGLTEAGRPRPARIAAAGAGRLARRPTSRHMPGMSDIPGSALILGGGIMGLSAAWAVARQGTAVRLVEQDPIPNPRGASHDHHRLIRHAYGPSLAYLRMVEAAHGAWDLLWAELGERLMVDADVLALASSPGGWLAESRAALRAEGHAVQDLGPAELARRFPALSPDGIADAFLAGRGGVLLADRILAALLRRCLALGVTVERARAAAVDPGHARLRLADGTWRKAELLLVAAGPWAPRLLPGLAGRVAASRQVTVFLEPPPGAREAWAAMPMLLDLSESGGFYLVPPVAGTPAKIGDHRFSCQGDAEDDRAATPAEAAAILALARPRLRDLGACRVLGARACYYEVEPRERILLEPLGDRAWVLTGTSGHGFKFGPLLGLGLARAMAAPALRAGLPGWAAGEAPPPAGLLPAA</sequence>
<name>A0ABS1D1R4_9PROT</name>
<dbReference type="PANTHER" id="PTHR10961:SF46">
    <property type="entry name" value="PEROXISOMAL SARCOSINE OXIDASE"/>
    <property type="match status" value="1"/>
</dbReference>
<dbReference type="Proteomes" id="UP000697995">
    <property type="component" value="Unassembled WGS sequence"/>
</dbReference>
<evidence type="ECO:0000256" key="4">
    <source>
        <dbReference type="ARBA" id="ARBA00023002"/>
    </source>
</evidence>
<evidence type="ECO:0000256" key="2">
    <source>
        <dbReference type="ARBA" id="ARBA00022630"/>
    </source>
</evidence>
<dbReference type="InterPro" id="IPR045170">
    <property type="entry name" value="MTOX"/>
</dbReference>
<accession>A0ABS1D1R4</accession>
<evidence type="ECO:0000256" key="5">
    <source>
        <dbReference type="SAM" id="MobiDB-lite"/>
    </source>
</evidence>
<evidence type="ECO:0000313" key="7">
    <source>
        <dbReference type="EMBL" id="MBK1660613.1"/>
    </source>
</evidence>